<accession>A0ABQ0TSH6</accession>
<organism evidence="2 3">
    <name type="scientific">Brevibacillus reuszeri</name>
    <dbReference type="NCBI Taxonomy" id="54915"/>
    <lineage>
        <taxon>Bacteria</taxon>
        <taxon>Bacillati</taxon>
        <taxon>Bacillota</taxon>
        <taxon>Bacilli</taxon>
        <taxon>Bacillales</taxon>
        <taxon>Paenibacillaceae</taxon>
        <taxon>Brevibacillus</taxon>
    </lineage>
</organism>
<proteinExistence type="predicted"/>
<sequence>MSLQKVVLWVIAIIALVVVFTSVSNGFIRLIAIIGILVSSFVLSGTIIRIKK</sequence>
<name>A0ABQ0TSH6_9BACL</name>
<comment type="caution">
    <text evidence="2">The sequence shown here is derived from an EMBL/GenBank/DDBJ whole genome shotgun (WGS) entry which is preliminary data.</text>
</comment>
<evidence type="ECO:0000313" key="2">
    <source>
        <dbReference type="EMBL" id="GED70883.1"/>
    </source>
</evidence>
<feature type="transmembrane region" description="Helical" evidence="1">
    <location>
        <begin position="7"/>
        <end position="24"/>
    </location>
</feature>
<dbReference type="RefSeq" id="WP_162839550.1">
    <property type="nucleotide sequence ID" value="NZ_BJON01000018.1"/>
</dbReference>
<feature type="transmembrane region" description="Helical" evidence="1">
    <location>
        <begin position="30"/>
        <end position="50"/>
    </location>
</feature>
<keyword evidence="1" id="KW-1133">Transmembrane helix</keyword>
<dbReference type="EMBL" id="BJON01000018">
    <property type="protein sequence ID" value="GED70883.1"/>
    <property type="molecule type" value="Genomic_DNA"/>
</dbReference>
<reference evidence="2 3" key="1">
    <citation type="submission" date="2019-06" db="EMBL/GenBank/DDBJ databases">
        <title>Whole genome shotgun sequence of Brevibacillus reuszeri NBRC 15719.</title>
        <authorList>
            <person name="Hosoyama A."/>
            <person name="Uohara A."/>
            <person name="Ohji S."/>
            <person name="Ichikawa N."/>
        </authorList>
    </citation>
    <scope>NUCLEOTIDE SEQUENCE [LARGE SCALE GENOMIC DNA]</scope>
    <source>
        <strain evidence="2 3">NBRC 15719</strain>
    </source>
</reference>
<evidence type="ECO:0000256" key="1">
    <source>
        <dbReference type="SAM" id="Phobius"/>
    </source>
</evidence>
<evidence type="ECO:0000313" key="3">
    <source>
        <dbReference type="Proteomes" id="UP000319578"/>
    </source>
</evidence>
<keyword evidence="3" id="KW-1185">Reference proteome</keyword>
<keyword evidence="1" id="KW-0472">Membrane</keyword>
<dbReference type="Proteomes" id="UP000319578">
    <property type="component" value="Unassembled WGS sequence"/>
</dbReference>
<protein>
    <submittedName>
        <fullName evidence="2">Uncharacterized protein</fullName>
    </submittedName>
</protein>
<gene>
    <name evidence="2" type="ORF">BRE01_45850</name>
</gene>
<keyword evidence="1" id="KW-0812">Transmembrane</keyword>